<proteinExistence type="predicted"/>
<dbReference type="Proteomes" id="UP000313066">
    <property type="component" value="Unassembled WGS sequence"/>
</dbReference>
<protein>
    <recommendedName>
        <fullName evidence="3">Type II toxin-antitoxin system RelE/ParE family toxin</fullName>
    </recommendedName>
</protein>
<evidence type="ECO:0000313" key="1">
    <source>
        <dbReference type="EMBL" id="KAB8182838.1"/>
    </source>
</evidence>
<evidence type="ECO:0008006" key="3">
    <source>
        <dbReference type="Google" id="ProtNLM"/>
    </source>
</evidence>
<comment type="caution">
    <text evidence="1">The sequence shown here is derived from an EMBL/GenBank/DDBJ whole genome shotgun (WGS) entry which is preliminary data.</text>
</comment>
<dbReference type="EMBL" id="VDMA02000012">
    <property type="protein sequence ID" value="KAB8182838.1"/>
    <property type="molecule type" value="Genomic_DNA"/>
</dbReference>
<reference evidence="1 2" key="1">
    <citation type="submission" date="2019-10" db="EMBL/GenBank/DDBJ databases">
        <title>Nonomuraea sp. nov., isolated from Phyllanthus amarus.</title>
        <authorList>
            <person name="Klykleung N."/>
            <person name="Tanasupawat S."/>
        </authorList>
    </citation>
    <scope>NUCLEOTIDE SEQUENCE [LARGE SCALE GENOMIC DNA]</scope>
    <source>
        <strain evidence="1 2">CR1-09</strain>
    </source>
</reference>
<name>A0A5N6BQX1_9ACTN</name>
<sequence>MSYRVVLAPSVLVNMKNLPDAALTALVERTADLIEEPWDAQVLYPGRRDYRQATFGDLGLIHFHVDDDVELITIYELVWAG</sequence>
<evidence type="ECO:0000313" key="2">
    <source>
        <dbReference type="Proteomes" id="UP000313066"/>
    </source>
</evidence>
<organism evidence="1 2">
    <name type="scientific">Microbispora catharanthi</name>
    <dbReference type="NCBI Taxonomy" id="1712871"/>
    <lineage>
        <taxon>Bacteria</taxon>
        <taxon>Bacillati</taxon>
        <taxon>Actinomycetota</taxon>
        <taxon>Actinomycetes</taxon>
        <taxon>Streptosporangiales</taxon>
        <taxon>Streptosporangiaceae</taxon>
        <taxon>Microbispora</taxon>
    </lineage>
</organism>
<keyword evidence="2" id="KW-1185">Reference proteome</keyword>
<accession>A0A5N6BQX1</accession>
<gene>
    <name evidence="1" type="ORF">FH610_022925</name>
</gene>
<dbReference type="RefSeq" id="WP_139576681.1">
    <property type="nucleotide sequence ID" value="NZ_VDMA02000012.1"/>
</dbReference>
<dbReference type="AlphaFoldDB" id="A0A5N6BQX1"/>